<evidence type="ECO:0000313" key="2">
    <source>
        <dbReference type="EMBL" id="URE11039.1"/>
    </source>
</evidence>
<keyword evidence="1" id="KW-0732">Signal</keyword>
<evidence type="ECO:0000256" key="1">
    <source>
        <dbReference type="SAM" id="SignalP"/>
    </source>
</evidence>
<dbReference type="Proteomes" id="UP001055439">
    <property type="component" value="Chromosome 6"/>
</dbReference>
<name>A0A9E7G9H6_9LILI</name>
<evidence type="ECO:0000313" key="3">
    <source>
        <dbReference type="Proteomes" id="UP001055439"/>
    </source>
</evidence>
<sequence>MTVCTSVLFLVVTWLARPRDGASSLPGNPPVIPAMNYDEFDRERSSYKIIQSFLVMISVEPNAEMAVYTIKDGINTNLHKLYSQKTVLKAACLPIHYQVNLLDSITLKVSTKIGQSLPQEPCQKPKRIPYELVT</sequence>
<feature type="signal peptide" evidence="1">
    <location>
        <begin position="1"/>
        <end position="24"/>
    </location>
</feature>
<dbReference type="AlphaFoldDB" id="A0A9E7G9H6"/>
<keyword evidence="3" id="KW-1185">Reference proteome</keyword>
<reference evidence="2" key="1">
    <citation type="submission" date="2022-05" db="EMBL/GenBank/DDBJ databases">
        <title>The Musa troglodytarum L. genome provides insights into the mechanism of non-climacteric behaviour and enrichment of carotenoids.</title>
        <authorList>
            <person name="Wang J."/>
        </authorList>
    </citation>
    <scope>NUCLEOTIDE SEQUENCE</scope>
    <source>
        <tissue evidence="2">Leaf</tissue>
    </source>
</reference>
<organism evidence="2 3">
    <name type="scientific">Musa troglodytarum</name>
    <name type="common">fe'i banana</name>
    <dbReference type="NCBI Taxonomy" id="320322"/>
    <lineage>
        <taxon>Eukaryota</taxon>
        <taxon>Viridiplantae</taxon>
        <taxon>Streptophyta</taxon>
        <taxon>Embryophyta</taxon>
        <taxon>Tracheophyta</taxon>
        <taxon>Spermatophyta</taxon>
        <taxon>Magnoliopsida</taxon>
        <taxon>Liliopsida</taxon>
        <taxon>Zingiberales</taxon>
        <taxon>Musaceae</taxon>
        <taxon>Musa</taxon>
    </lineage>
</organism>
<accession>A0A9E7G9H6</accession>
<dbReference type="EMBL" id="CP097508">
    <property type="protein sequence ID" value="URE11039.1"/>
    <property type="molecule type" value="Genomic_DNA"/>
</dbReference>
<protein>
    <submittedName>
        <fullName evidence="2">Uncharacterized protein</fullName>
    </submittedName>
</protein>
<gene>
    <name evidence="2" type="ORF">MUK42_29980</name>
</gene>
<feature type="chain" id="PRO_5038914310" evidence="1">
    <location>
        <begin position="25"/>
        <end position="134"/>
    </location>
</feature>
<proteinExistence type="predicted"/>